<dbReference type="Pfam" id="PF00389">
    <property type="entry name" value="2-Hacid_dh"/>
    <property type="match status" value="1"/>
</dbReference>
<evidence type="ECO:0000259" key="3">
    <source>
        <dbReference type="Pfam" id="PF02826"/>
    </source>
</evidence>
<evidence type="ECO:0000256" key="1">
    <source>
        <dbReference type="SAM" id="Coils"/>
    </source>
</evidence>
<reference evidence="4 5" key="1">
    <citation type="submission" date="2020-08" db="EMBL/GenBank/DDBJ databases">
        <authorList>
            <person name="Koutsovoulos G."/>
            <person name="Danchin GJ E."/>
        </authorList>
    </citation>
    <scope>NUCLEOTIDE SEQUENCE [LARGE SCALE GENOMIC DNA]</scope>
</reference>
<dbReference type="Pfam" id="PF02826">
    <property type="entry name" value="2-Hacid_dh_C"/>
    <property type="match status" value="1"/>
</dbReference>
<dbReference type="GO" id="GO:0140297">
    <property type="term" value="F:DNA-binding transcription factor binding"/>
    <property type="evidence" value="ECO:0007669"/>
    <property type="project" value="TreeGrafter"/>
</dbReference>
<dbReference type="PANTHER" id="PTHR46029">
    <property type="entry name" value="C-TERMINAL-BINDING PROTEIN"/>
    <property type="match status" value="1"/>
</dbReference>
<dbReference type="EMBL" id="CAJEWN010000602">
    <property type="protein sequence ID" value="CAD2186734.1"/>
    <property type="molecule type" value="Genomic_DNA"/>
</dbReference>
<organism evidence="4 5">
    <name type="scientific">Meloidogyne enterolobii</name>
    <name type="common">Root-knot nematode worm</name>
    <name type="synonym">Meloidogyne mayaguensis</name>
    <dbReference type="NCBI Taxonomy" id="390850"/>
    <lineage>
        <taxon>Eukaryota</taxon>
        <taxon>Metazoa</taxon>
        <taxon>Ecdysozoa</taxon>
        <taxon>Nematoda</taxon>
        <taxon>Chromadorea</taxon>
        <taxon>Rhabditida</taxon>
        <taxon>Tylenchina</taxon>
        <taxon>Tylenchomorpha</taxon>
        <taxon>Tylenchoidea</taxon>
        <taxon>Meloidogynidae</taxon>
        <taxon>Meloidogyninae</taxon>
        <taxon>Meloidogyne</taxon>
    </lineage>
</organism>
<proteinExistence type="predicted"/>
<dbReference type="InterPro" id="IPR051638">
    <property type="entry name" value="CTBP_dehydrogenase"/>
</dbReference>
<dbReference type="GO" id="GO:0003714">
    <property type="term" value="F:transcription corepressor activity"/>
    <property type="evidence" value="ECO:0007669"/>
    <property type="project" value="TreeGrafter"/>
</dbReference>
<feature type="coiled-coil region" evidence="1">
    <location>
        <begin position="517"/>
        <end position="561"/>
    </location>
</feature>
<feature type="domain" description="D-isomer specific 2-hydroxyacid dehydrogenase catalytic" evidence="2">
    <location>
        <begin position="66"/>
        <end position="382"/>
    </location>
</feature>
<feature type="domain" description="D-isomer specific 2-hydroxyacid dehydrogenase NAD-binding" evidence="3">
    <location>
        <begin position="162"/>
        <end position="347"/>
    </location>
</feature>
<dbReference type="AlphaFoldDB" id="A0A6V7WIB9"/>
<dbReference type="Gene3D" id="3.40.50.720">
    <property type="entry name" value="NAD(P)-binding Rossmann-like Domain"/>
    <property type="match status" value="2"/>
</dbReference>
<dbReference type="GO" id="GO:0006357">
    <property type="term" value="P:regulation of transcription by RNA polymerase II"/>
    <property type="evidence" value="ECO:0007669"/>
    <property type="project" value="TreeGrafter"/>
</dbReference>
<sequence length="564" mass="63214">MLFNSIFGVNNQQQPPLLPQPPQISLLPNKSPTTQTNILTNNLPTDQLLLNNIQKPLVALLDGRDCSVEMPLLKDVATVAFCDAQSINDIHEKVLNEATVALLYQSISLGREEFNKFKSLKAVIRIGPGYNNIDINAATELGIAICHTPVECVEENADSAISLILNLFRKTFSLCNFLQNGKKIINIDQISELMNGSQRIRGSTLGIVGMGSVGIAVALRAKSFGFRVLFYDNNLALGMENALGMERCSNLTELFSQSDCLTLHCPLTSENKHLINLETIKYLKFGAFLVNTTEFDLIESNSLISALKSGNIRSFAMDCDQPKNIFERENYDILCSMPNVICTPKIGWYCQESHNELRFAAAQEVRRALTGSIPEDLKNCVNKSELLTLKGIFKINQESFNNSSTTASNNAIFSKESFNNISPIFPPLLNMQATSLKNCFVNSPPNIFSNNLFQKQLNNIQTKLLNPLNNFPPNFLLMNPNLLQTFMQMRNLQKQTKLGENCAESSSTCRTENDEKEEINEENLVNTDNNLEEINENNNLNKNLEIEETEIEDEKYSEENNLKK</sequence>
<keyword evidence="1" id="KW-0175">Coiled coil</keyword>
<dbReference type="PANTHER" id="PTHR46029:SF7">
    <property type="entry name" value="C-TERMINAL-BINDING PROTEIN"/>
    <property type="match status" value="1"/>
</dbReference>
<evidence type="ECO:0000313" key="4">
    <source>
        <dbReference type="EMBL" id="CAD2186734.1"/>
    </source>
</evidence>
<dbReference type="GO" id="GO:0001221">
    <property type="term" value="F:transcription coregulator binding"/>
    <property type="evidence" value="ECO:0007669"/>
    <property type="project" value="TreeGrafter"/>
</dbReference>
<dbReference type="SUPFAM" id="SSF52283">
    <property type="entry name" value="Formate/glycerate dehydrogenase catalytic domain-like"/>
    <property type="match status" value="1"/>
</dbReference>
<dbReference type="PROSITE" id="PS00065">
    <property type="entry name" value="D_2_HYDROXYACID_DH_1"/>
    <property type="match status" value="1"/>
</dbReference>
<dbReference type="InterPro" id="IPR006139">
    <property type="entry name" value="D-isomer_2_OHA_DH_cat_dom"/>
</dbReference>
<gene>
    <name evidence="4" type="ORF">MENT_LOCUS39255</name>
</gene>
<dbReference type="Proteomes" id="UP000580250">
    <property type="component" value="Unassembled WGS sequence"/>
</dbReference>
<dbReference type="InterPro" id="IPR036291">
    <property type="entry name" value="NAD(P)-bd_dom_sf"/>
</dbReference>
<evidence type="ECO:0000313" key="5">
    <source>
        <dbReference type="Proteomes" id="UP000580250"/>
    </source>
</evidence>
<accession>A0A6V7WIB9</accession>
<comment type="caution">
    <text evidence="4">The sequence shown here is derived from an EMBL/GenBank/DDBJ whole genome shotgun (WGS) entry which is preliminary data.</text>
</comment>
<dbReference type="GO" id="GO:0003713">
    <property type="term" value="F:transcription coactivator activity"/>
    <property type="evidence" value="ECO:0007669"/>
    <property type="project" value="TreeGrafter"/>
</dbReference>
<dbReference type="InterPro" id="IPR029752">
    <property type="entry name" value="D-isomer_DH_CS1"/>
</dbReference>
<name>A0A6V7WIB9_MELEN</name>
<dbReference type="GO" id="GO:0005634">
    <property type="term" value="C:nucleus"/>
    <property type="evidence" value="ECO:0007669"/>
    <property type="project" value="TreeGrafter"/>
</dbReference>
<protein>
    <submittedName>
        <fullName evidence="4">Uncharacterized protein</fullName>
    </submittedName>
</protein>
<dbReference type="InterPro" id="IPR006140">
    <property type="entry name" value="D-isomer_DH_NAD-bd"/>
</dbReference>
<evidence type="ECO:0000259" key="2">
    <source>
        <dbReference type="Pfam" id="PF00389"/>
    </source>
</evidence>
<dbReference type="GO" id="GO:0016616">
    <property type="term" value="F:oxidoreductase activity, acting on the CH-OH group of donors, NAD or NADP as acceptor"/>
    <property type="evidence" value="ECO:0007669"/>
    <property type="project" value="InterPro"/>
</dbReference>
<dbReference type="OrthoDB" id="9991913at2759"/>
<dbReference type="SUPFAM" id="SSF51735">
    <property type="entry name" value="NAD(P)-binding Rossmann-fold domains"/>
    <property type="match status" value="1"/>
</dbReference>
<dbReference type="GO" id="GO:0051287">
    <property type="term" value="F:NAD binding"/>
    <property type="evidence" value="ECO:0007669"/>
    <property type="project" value="InterPro"/>
</dbReference>